<feature type="region of interest" description="Disordered" evidence="1">
    <location>
        <begin position="2319"/>
        <end position="2359"/>
    </location>
</feature>
<proteinExistence type="predicted"/>
<feature type="chain" id="PRO_5037273191" description="Golvesin/Xly CBD-like domain-containing protein" evidence="2">
    <location>
        <begin position="32"/>
        <end position="2759"/>
    </location>
</feature>
<dbReference type="RefSeq" id="WP_203683785.1">
    <property type="nucleotide sequence ID" value="NZ_BOMW01000063.1"/>
</dbReference>
<dbReference type="InterPro" id="IPR022385">
    <property type="entry name" value="Rhs_assc_core"/>
</dbReference>
<organism evidence="4 5">
    <name type="scientific">Actinoplanes siamensis</name>
    <dbReference type="NCBI Taxonomy" id="1223317"/>
    <lineage>
        <taxon>Bacteria</taxon>
        <taxon>Bacillati</taxon>
        <taxon>Actinomycetota</taxon>
        <taxon>Actinomycetes</taxon>
        <taxon>Micromonosporales</taxon>
        <taxon>Micromonosporaceae</taxon>
        <taxon>Actinoplanes</taxon>
    </lineage>
</organism>
<feature type="region of interest" description="Disordered" evidence="1">
    <location>
        <begin position="2584"/>
        <end position="2671"/>
    </location>
</feature>
<dbReference type="Pfam" id="PF25275">
    <property type="entry name" value="Golvesin_C"/>
    <property type="match status" value="1"/>
</dbReference>
<feature type="domain" description="Golvesin/Xly CBD-like" evidence="3">
    <location>
        <begin position="435"/>
        <end position="565"/>
    </location>
</feature>
<evidence type="ECO:0000256" key="2">
    <source>
        <dbReference type="SAM" id="SignalP"/>
    </source>
</evidence>
<evidence type="ECO:0000313" key="5">
    <source>
        <dbReference type="Proteomes" id="UP000629619"/>
    </source>
</evidence>
<dbReference type="Pfam" id="PF05593">
    <property type="entry name" value="RHS_repeat"/>
    <property type="match status" value="1"/>
</dbReference>
<gene>
    <name evidence="4" type="ORF">Asi03nite_59600</name>
</gene>
<dbReference type="InterPro" id="IPR050708">
    <property type="entry name" value="T6SS_VgrG/RHS"/>
</dbReference>
<dbReference type="NCBIfam" id="NF033679">
    <property type="entry name" value="DNRLRE_dom"/>
    <property type="match status" value="2"/>
</dbReference>
<evidence type="ECO:0000259" key="3">
    <source>
        <dbReference type="Pfam" id="PF25275"/>
    </source>
</evidence>
<comment type="caution">
    <text evidence="4">The sequence shown here is derived from an EMBL/GenBank/DDBJ whole genome shotgun (WGS) entry which is preliminary data.</text>
</comment>
<dbReference type="PANTHER" id="PTHR32305">
    <property type="match status" value="1"/>
</dbReference>
<sequence length="2759" mass="297671">MASSRVFSTRVRIAAALGVVALAVSGSPASAGPRRAPTPPVPPSGNVLRPPAPQGRDLAPAQPAPARVLPAAGESVPAAAIPPAERVGEVTGRRTATTKVFKLADGRTQSEVSREPVHYRDAQGRWQDIDTRPAASGTAGYPYAATRNTFGSRFGDRTDRLLQYSVPGGHGLTMGLDSAPRAATPTASGSRVTYPAAAGGADLVYEVTRTAVKEQIILKAPPTGSATWTFALALDNVRAVPQAGGSVAFLPADRVGPALFTLPAPYMYDSRDDDSSVTGKGLSTKVTQTVTQAGGRTRVTITADSAWLRDPARKYPVVIDPTIKIQPTLTQAQDVMIGSDSPGSNYDNTWKLSTGVNSAGKFRALTRFDLSQVPAGTTLDSAQLQMYYDQTFSDGDAFSTVLEARRATAGWVENTATWTSMNANFGEAGENREQVDEADTAKVTRTGEWLGSTGNDRSQAVNGAYVYNSDATAGQSFSWVPRITEAGSYEVLTHYVPGSDRATTAPYTISYDGGTVTKAVNQTTGSGNGTWVSLGSYPFKAGTTHKVTLGDVAGKVVVADAVRFVKRGEATKPKDVTNAWHSFSVRNIVQGWLDGAPNYGFMVKAKDETALNGGPRYESGDYSYGGEDDHGPKLLLTWGRAGVALNPVTTVRSTGADLSWSAYQDPSSSPDDDIVEYQVHAGRTQSFLPSAGTLVAPVRPGRTSYADTRGTPGEQIFYMVAVRTRDGSVIPAPTEMVKLAAAGQVIRFFSGADDNTLTSAKPTSNWDVLDTGGELQAGNKGSTYGTSRIVLKFPNLALPAKAKVLDAKVGLWAWYAEGAAVGTSAYQLRALTRDFNETTSTWNNAQSGTAWTTAGGDVESTVYSTVAGINGDPGWTQWDAGPLVQRWIDTPSTNKGALIKLADEAGGEQRTLFLSAEAAEPAFRPRLRVVYTVPDTGSTYAAPNTPGRMVPGDQYLVPVTVTNTTDAVWSAADWVVSYRWQRQDGSDVTVAGAPIETPLPSSQAPGGVVTVTATVKAPDSGNDGDRRAPYVLKWELRNKSTGKWLSQTTSIEPLDQTVAVEDPTSDQLGLEKFYHYAGGGLGAGASLMVNQFSGNAVVGYNPINNPSLGVSTFVRLTYNSQDRSTSSMGQGWSLSASSTVRLGSPLEFRGGTADWPQQVAMTDGDGTTHVFNLDKHGSANPADWRYVQPSGVHEYLQRTGSGDCTEAWTMTRPDRSQFIFDDNGYQTAIRDRNGNRLDFTYERRSDGYRTVSVLRYLTDPADRQTLTLDYYEQGDPYTAFVDDTKQNLTDLQDPDIVGQVRSITDVSGRQLKFVYSDSGLLREVIDGANTDDAKSFTFFYEESDGSDNARLKRITDPRGNATRLDYHDSDDAFQRGKVSTITDRVGKPMFIDYADPDGDASGAVTSTVTDAKGRVTENEMDPYGRVVRIADPRKQITVLGWDADNNVIRAQEPSGAVTTWRYDQVTGYPLEIRDPEANKNNTAGTRLGYQFGLAGHTADLIEKLTPEDRRWTFAYDTVGNLLSVTDPNGVATATVGDYTSSYTYDAAGRMLTSTDPDDNVTRFGDYGDVGYPRTVTDALTNATKYTYNAIGETLTTTDAKNHTATYTYDGFGRLLTSKVPKDAASGRYITTPAPTYDKNDNVTRATSPTGAVTTAVYDALDRTSTVTSPRDSDTAAAPTTKYEYDQVGNVTRITRPKGVATPADTQDYVTGYVYNELDQVTDVTDALGGRVTVTYDVAGDIVAQYDQRKNATADTTDFTGKFTYDLNHRMRTAIDAKGNTVGQSYDRDGNPTEAVDQDGNHTFAKYDSRGDLIEQRVPYQNVNGTVTYRTTRFEYDEVGNPTRTISPRGVETTDDNDDFATVTLYDKLNRPREVQQAYDKDDSTFTTPPVTRYTYDAVGNLERVSAPPSNGQTTRNDSVQTFWDNGWVKTSQDAGWNITTTYDYDDNGAQISRKVSSPGATTRELSWSYFPDGKRRTTDDNGAGSAGPAKHFAYAYDLDANLVTMRDTSDGATVDEYAAGYDALDRVASLEERDNGSVKHTTTFEYEPNDLLKRRTHDLQISTYTYEPQRDLVTEIRNAETRDDPKPKVTKYTYTNRAQTATETKGNNNVVTTDYFLNGAVRGSVEKKSDGTVVNQHTYEYAANGQKSKDVQHKQNADTKTAYLDTTSTYVYDPQDRIRTVTKTGSGAATEQYVHDNNSNVVRQTVGGTTTTYTYDRNRLTKSAVSSATASYSYDPYGRLKTITADVDGTQLESYTYDGFDHVVKNVKNPGGKTTDYTYDPLDRMLTRTYGGKTTTYAYLGLTKDVSAELEGSKVVKTYQRGPGGDLLSQVKTNADDSKEDSYSGYDGQSDIDQITDDKGDGRATYGYTAYGKNDGAQFTGADKPDASNPDNPDKTPYNSYRFQSKRYDQASGDYDMGFRDYDPGINQYLSRDSYNGALNDLGLAVDPYTGNRYAFAGGNPISNVELDGHNWLSDAADAVGEAGKAAYNRVKEDVKETANTYAELDDCSSGDSEAACDSLKNKAKATLNLFGDAEACGYDNDQAACGRAKEAVGCGAGTSGPTCAGNLAGLGFEIFVSHKVGGRAGARPGGKAGAEPGGPAKVTSGARSEGIPGGAPKPKPPARRPASTSKPASAGAGGGGDKLYRSPGAGNRASERSGLSAANHEGSHPTAYLANKPEGAAQYAGIGHEPGFHVFTMKPGFREAFGKLEFPLENKDGIADLTEFRIPSSRFEEFNSYIDHSQTEWWHSERGFFFPSGE</sequence>
<dbReference type="PANTHER" id="PTHR32305:SF15">
    <property type="entry name" value="PROTEIN RHSA-RELATED"/>
    <property type="match status" value="1"/>
</dbReference>
<dbReference type="EMBL" id="BOMW01000063">
    <property type="protein sequence ID" value="GIF08422.1"/>
    <property type="molecule type" value="Genomic_DNA"/>
</dbReference>
<dbReference type="InterPro" id="IPR006530">
    <property type="entry name" value="YD"/>
</dbReference>
<dbReference type="InterPro" id="IPR033803">
    <property type="entry name" value="CBD-like_Golvesin-Xly"/>
</dbReference>
<dbReference type="Gene3D" id="2.180.10.10">
    <property type="entry name" value="RHS repeat-associated core"/>
    <property type="match status" value="3"/>
</dbReference>
<reference evidence="4" key="1">
    <citation type="submission" date="2021-01" db="EMBL/GenBank/DDBJ databases">
        <title>Whole genome shotgun sequence of Actinoplanes siamensis NBRC 109076.</title>
        <authorList>
            <person name="Komaki H."/>
            <person name="Tamura T."/>
        </authorList>
    </citation>
    <scope>NUCLEOTIDE SEQUENCE</scope>
    <source>
        <strain evidence="4">NBRC 109076</strain>
    </source>
</reference>
<feature type="region of interest" description="Disordered" evidence="1">
    <location>
        <begin position="2375"/>
        <end position="2401"/>
    </location>
</feature>
<feature type="compositionally biased region" description="Gly residues" evidence="1">
    <location>
        <begin position="2584"/>
        <end position="2597"/>
    </location>
</feature>
<keyword evidence="2" id="KW-0732">Signal</keyword>
<keyword evidence="5" id="KW-1185">Reference proteome</keyword>
<evidence type="ECO:0000256" key="1">
    <source>
        <dbReference type="SAM" id="MobiDB-lite"/>
    </source>
</evidence>
<dbReference type="InterPro" id="IPR031325">
    <property type="entry name" value="RHS_repeat"/>
</dbReference>
<accession>A0A919TN69</accession>
<dbReference type="Proteomes" id="UP000629619">
    <property type="component" value="Unassembled WGS sequence"/>
</dbReference>
<name>A0A919TN69_9ACTN</name>
<protein>
    <recommendedName>
        <fullName evidence="3">Golvesin/Xly CBD-like domain-containing protein</fullName>
    </recommendedName>
</protein>
<dbReference type="NCBIfam" id="TIGR03696">
    <property type="entry name" value="Rhs_assc_core"/>
    <property type="match status" value="1"/>
</dbReference>
<feature type="signal peptide" evidence="2">
    <location>
        <begin position="1"/>
        <end position="31"/>
    </location>
</feature>
<feature type="region of interest" description="Disordered" evidence="1">
    <location>
        <begin position="26"/>
        <end position="70"/>
    </location>
</feature>
<evidence type="ECO:0000313" key="4">
    <source>
        <dbReference type="EMBL" id="GIF08422.1"/>
    </source>
</evidence>
<dbReference type="NCBIfam" id="TIGR01643">
    <property type="entry name" value="YD_repeat_2x"/>
    <property type="match status" value="3"/>
</dbReference>